<comment type="cofactor">
    <cofactor evidence="1">
        <name>[4Fe-4S] cluster</name>
        <dbReference type="ChEBI" id="CHEBI:49883"/>
    </cofactor>
</comment>
<feature type="domain" description="B12-binding" evidence="6">
    <location>
        <begin position="1"/>
        <end position="167"/>
    </location>
</feature>
<sequence>MKVLLIYPNIRGMNMLPPAIALFSSILKEQGHTVSLFDATDYPNIEDNEFNSDKLKEKNLNVRPFDDTLLKITFKEDDLFESYKKHVEGISPDLIAMSTTEDMFPIGIRLLELSSVYKIPTLVGGVFATFAPELVISRPEVDMVCVGEGEHVIKELCARMDKAMPYDDIPGLWTKKKGEIRRNPMGQAVDMNENPMLDLSIFPEGRLYRPMQGRVWRMFPLETHRGCPYQCTYCNSPSQTYKYREETGSRFFRKKRLDKIRQEIIHFRDNYNAEAFYFWADTFFAYSEAEFDAFVEMYSDFKIPFWCQTRPETVTHRRVKKLSEVGMFRMAFGIEHGNEEFRKRVIHRSVKNETIIKALATVNDVGVPFSVNNILGFPFETRELTFDTIELNRHIYADSMNAYSFSPFHGTPLRKIAEEQGYIKPGTIARSVTRPTLLNMPQYTPEQIEGVRRCFVIYTKLPKSMWPEVEKAEKLTPEGDAIWEKLRDEVAEKYMPHNAEEKITD</sequence>
<dbReference type="InterPro" id="IPR006638">
    <property type="entry name" value="Elp3/MiaA/NifB-like_rSAM"/>
</dbReference>
<dbReference type="InterPro" id="IPR051198">
    <property type="entry name" value="BchE-like"/>
</dbReference>
<keyword evidence="3" id="KW-0479">Metal-binding</keyword>
<dbReference type="EMBL" id="LNQR01000032">
    <property type="protein sequence ID" value="KWT91058.1"/>
    <property type="molecule type" value="Genomic_DNA"/>
</dbReference>
<gene>
    <name evidence="8" type="ORF">ASN18_0882</name>
</gene>
<dbReference type="Gene3D" id="3.80.30.20">
    <property type="entry name" value="tm_1862 like domain"/>
    <property type="match status" value="1"/>
</dbReference>
<keyword evidence="2" id="KW-0949">S-adenosyl-L-methionine</keyword>
<dbReference type="InterPro" id="IPR007197">
    <property type="entry name" value="rSAM"/>
</dbReference>
<evidence type="ECO:0000259" key="6">
    <source>
        <dbReference type="PROSITE" id="PS51332"/>
    </source>
</evidence>
<organism evidence="8 9">
    <name type="scientific">Candidatus Magnetominusculus xianensis</name>
    <dbReference type="NCBI Taxonomy" id="1748249"/>
    <lineage>
        <taxon>Bacteria</taxon>
        <taxon>Pseudomonadati</taxon>
        <taxon>Nitrospirota</taxon>
        <taxon>Nitrospiria</taxon>
        <taxon>Nitrospirales</taxon>
        <taxon>Nitrospiraceae</taxon>
        <taxon>Candidatus Magnetominusculus</taxon>
    </lineage>
</organism>
<dbReference type="RefSeq" id="WP_085051432.1">
    <property type="nucleotide sequence ID" value="NZ_LNQR01000032.1"/>
</dbReference>
<evidence type="ECO:0000256" key="5">
    <source>
        <dbReference type="ARBA" id="ARBA00023014"/>
    </source>
</evidence>
<dbReference type="InterPro" id="IPR006158">
    <property type="entry name" value="Cobalamin-bd"/>
</dbReference>
<keyword evidence="4" id="KW-0408">Iron</keyword>
<proteinExistence type="predicted"/>
<dbReference type="SMART" id="SM00729">
    <property type="entry name" value="Elp3"/>
    <property type="match status" value="1"/>
</dbReference>
<dbReference type="InterPro" id="IPR058240">
    <property type="entry name" value="rSAM_sf"/>
</dbReference>
<evidence type="ECO:0000256" key="4">
    <source>
        <dbReference type="ARBA" id="ARBA00023004"/>
    </source>
</evidence>
<dbReference type="Pfam" id="PF04055">
    <property type="entry name" value="Radical_SAM"/>
    <property type="match status" value="1"/>
</dbReference>
<dbReference type="Pfam" id="PF02310">
    <property type="entry name" value="B12-binding"/>
    <property type="match status" value="1"/>
</dbReference>
<dbReference type="CDD" id="cd01335">
    <property type="entry name" value="Radical_SAM"/>
    <property type="match status" value="1"/>
</dbReference>
<evidence type="ECO:0000313" key="8">
    <source>
        <dbReference type="EMBL" id="KWT91058.1"/>
    </source>
</evidence>
<evidence type="ECO:0000259" key="7">
    <source>
        <dbReference type="PROSITE" id="PS51918"/>
    </source>
</evidence>
<evidence type="ECO:0000256" key="3">
    <source>
        <dbReference type="ARBA" id="ARBA00022723"/>
    </source>
</evidence>
<name>A0ABR5SIC2_9BACT</name>
<keyword evidence="5" id="KW-0411">Iron-sulfur</keyword>
<evidence type="ECO:0000256" key="1">
    <source>
        <dbReference type="ARBA" id="ARBA00001966"/>
    </source>
</evidence>
<dbReference type="InterPro" id="IPR023404">
    <property type="entry name" value="rSAM_horseshoe"/>
</dbReference>
<evidence type="ECO:0000256" key="2">
    <source>
        <dbReference type="ARBA" id="ARBA00022691"/>
    </source>
</evidence>
<evidence type="ECO:0000313" key="9">
    <source>
        <dbReference type="Proteomes" id="UP000060487"/>
    </source>
</evidence>
<dbReference type="PROSITE" id="PS51332">
    <property type="entry name" value="B12_BINDING"/>
    <property type="match status" value="1"/>
</dbReference>
<dbReference type="Proteomes" id="UP000060487">
    <property type="component" value="Unassembled WGS sequence"/>
</dbReference>
<accession>A0ABR5SIC2</accession>
<dbReference type="SFLD" id="SFLDG01082">
    <property type="entry name" value="B12-binding_domain_containing"/>
    <property type="match status" value="1"/>
</dbReference>
<comment type="caution">
    <text evidence="8">The sequence shown here is derived from an EMBL/GenBank/DDBJ whole genome shotgun (WGS) entry which is preliminary data.</text>
</comment>
<feature type="domain" description="Radical SAM core" evidence="7">
    <location>
        <begin position="213"/>
        <end position="452"/>
    </location>
</feature>
<keyword evidence="9" id="KW-1185">Reference proteome</keyword>
<dbReference type="SFLD" id="SFLDS00029">
    <property type="entry name" value="Radical_SAM"/>
    <property type="match status" value="1"/>
</dbReference>
<dbReference type="SUPFAM" id="SSF102114">
    <property type="entry name" value="Radical SAM enzymes"/>
    <property type="match status" value="1"/>
</dbReference>
<protein>
    <submittedName>
        <fullName evidence="8">Radical SAM domain-containing protein</fullName>
    </submittedName>
</protein>
<dbReference type="PROSITE" id="PS51918">
    <property type="entry name" value="RADICAL_SAM"/>
    <property type="match status" value="1"/>
</dbReference>
<dbReference type="Gene3D" id="3.40.50.280">
    <property type="entry name" value="Cobalamin-binding domain"/>
    <property type="match status" value="1"/>
</dbReference>
<dbReference type="PANTHER" id="PTHR43409">
    <property type="entry name" value="ANAEROBIC MAGNESIUM-PROTOPORPHYRIN IX MONOMETHYL ESTER CYCLASE-RELATED"/>
    <property type="match status" value="1"/>
</dbReference>
<reference evidence="8 9" key="1">
    <citation type="submission" date="2015-11" db="EMBL/GenBank/DDBJ databases">
        <authorList>
            <person name="Lin W."/>
        </authorList>
    </citation>
    <scope>NUCLEOTIDE SEQUENCE [LARGE SCALE GENOMIC DNA]</scope>
    <source>
        <strain evidence="8 9">HCH-1</strain>
    </source>
</reference>